<dbReference type="SMART" id="SM00703">
    <property type="entry name" value="NRF"/>
    <property type="match status" value="1"/>
</dbReference>
<feature type="signal peptide" evidence="1">
    <location>
        <begin position="1"/>
        <end position="17"/>
    </location>
</feature>
<evidence type="ECO:0000313" key="4">
    <source>
        <dbReference type="Proteomes" id="UP000008068"/>
    </source>
</evidence>
<dbReference type="InterPro" id="IPR052728">
    <property type="entry name" value="O2_lipid_transport_reg"/>
</dbReference>
<sequence>MLLSLIFLVLSTSGTLAGWQEVISKTPFQNLTGQCQNETNTWIKSLEIFATVSTECVVLKKCSLEELRILEENLYAVQQLDAFGQFPGPGLFEIKTLYDGSNQECQRISGKKYETNYCYLLLTLGKNQSCAITSSTPTYDLLPWRIAVCLPYSCNHQDMVKIFNQMSPYPFTACSAFCVKNEVEKDSAFWGFT</sequence>
<reference evidence="4" key="1">
    <citation type="submission" date="2011-07" db="EMBL/GenBank/DDBJ databases">
        <authorList>
            <consortium name="Caenorhabditis brenneri Sequencing and Analysis Consortium"/>
            <person name="Wilson R.K."/>
        </authorList>
    </citation>
    <scope>NUCLEOTIDE SEQUENCE [LARGE SCALE GENOMIC DNA]</scope>
    <source>
        <strain evidence="4">PB2801</strain>
    </source>
</reference>
<dbReference type="Proteomes" id="UP000008068">
    <property type="component" value="Unassembled WGS sequence"/>
</dbReference>
<dbReference type="InParanoid" id="G0M958"/>
<dbReference type="OrthoDB" id="207378at2759"/>
<accession>G0M958</accession>
<dbReference type="PANTHER" id="PTHR11161:SF16">
    <property type="entry name" value="NOSE RESISTANT-TO-FLUOXETINE PROTEIN N-TERMINAL DOMAIN-CONTAINING PROTEIN"/>
    <property type="match status" value="1"/>
</dbReference>
<gene>
    <name evidence="3" type="ORF">CAEBREN_28837</name>
</gene>
<keyword evidence="4" id="KW-1185">Reference proteome</keyword>
<dbReference type="PANTHER" id="PTHR11161">
    <property type="entry name" value="O-ACYLTRANSFERASE"/>
    <property type="match status" value="1"/>
</dbReference>
<evidence type="ECO:0000256" key="1">
    <source>
        <dbReference type="SAM" id="SignalP"/>
    </source>
</evidence>
<dbReference type="EMBL" id="GL379787">
    <property type="protein sequence ID" value="EGT30734.1"/>
    <property type="molecule type" value="Genomic_DNA"/>
</dbReference>
<dbReference type="InterPro" id="IPR006621">
    <property type="entry name" value="Nose-resist-to-fluoxetine_N"/>
</dbReference>
<dbReference type="AlphaFoldDB" id="G0M958"/>
<proteinExistence type="predicted"/>
<keyword evidence="1" id="KW-0732">Signal</keyword>
<dbReference type="eggNOG" id="KOG3700">
    <property type="taxonomic scope" value="Eukaryota"/>
</dbReference>
<organism evidence="4">
    <name type="scientific">Caenorhabditis brenneri</name>
    <name type="common">Nematode worm</name>
    <dbReference type="NCBI Taxonomy" id="135651"/>
    <lineage>
        <taxon>Eukaryota</taxon>
        <taxon>Metazoa</taxon>
        <taxon>Ecdysozoa</taxon>
        <taxon>Nematoda</taxon>
        <taxon>Chromadorea</taxon>
        <taxon>Rhabditida</taxon>
        <taxon>Rhabditina</taxon>
        <taxon>Rhabditomorpha</taxon>
        <taxon>Rhabditoidea</taxon>
        <taxon>Rhabditidae</taxon>
        <taxon>Peloderinae</taxon>
        <taxon>Caenorhabditis</taxon>
    </lineage>
</organism>
<feature type="domain" description="Nose resistant-to-fluoxetine protein N-terminal" evidence="2">
    <location>
        <begin position="53"/>
        <end position="180"/>
    </location>
</feature>
<evidence type="ECO:0000259" key="2">
    <source>
        <dbReference type="SMART" id="SM00703"/>
    </source>
</evidence>
<protein>
    <recommendedName>
        <fullName evidence="2">Nose resistant-to-fluoxetine protein N-terminal domain-containing protein</fullName>
    </recommendedName>
</protein>
<feature type="chain" id="PRO_5003403547" description="Nose resistant-to-fluoxetine protein N-terminal domain-containing protein" evidence="1">
    <location>
        <begin position="18"/>
        <end position="193"/>
    </location>
</feature>
<dbReference type="Pfam" id="PF20146">
    <property type="entry name" value="NRF"/>
    <property type="match status" value="1"/>
</dbReference>
<evidence type="ECO:0000313" key="3">
    <source>
        <dbReference type="EMBL" id="EGT30734.1"/>
    </source>
</evidence>
<dbReference type="HOGENOM" id="CLU_1409930_0_0_1"/>
<name>G0M958_CAEBE</name>